<evidence type="ECO:0000313" key="2">
    <source>
        <dbReference type="Proteomes" id="UP000194236"/>
    </source>
</evidence>
<reference evidence="1 2" key="1">
    <citation type="submission" date="2017-03" db="EMBL/GenBank/DDBJ databases">
        <title>Genome Survey of Euroglyphus maynei.</title>
        <authorList>
            <person name="Arlian L.G."/>
            <person name="Morgan M.S."/>
            <person name="Rider S.D."/>
        </authorList>
    </citation>
    <scope>NUCLEOTIDE SEQUENCE [LARGE SCALE GENOMIC DNA]</scope>
    <source>
        <strain evidence="1">Arlian Lab</strain>
        <tissue evidence="1">Whole body</tissue>
    </source>
</reference>
<proteinExistence type="predicted"/>
<feature type="non-terminal residue" evidence="1">
    <location>
        <position position="63"/>
    </location>
</feature>
<dbReference type="AlphaFoldDB" id="A0A1Y3B2R6"/>
<comment type="caution">
    <text evidence="1">The sequence shown here is derived from an EMBL/GenBank/DDBJ whole genome shotgun (WGS) entry which is preliminary data.</text>
</comment>
<evidence type="ECO:0000313" key="1">
    <source>
        <dbReference type="EMBL" id="OTF75099.1"/>
    </source>
</evidence>
<sequence length="63" mass="7387">MVYSFYQKSYRLFLCNNTVKNNRLIKLLVYGVTSNELPLTIEDESSLIASEEDLKSNKQQKLR</sequence>
<dbReference type="EMBL" id="MUJZ01043711">
    <property type="protein sequence ID" value="OTF75099.1"/>
    <property type="molecule type" value="Genomic_DNA"/>
</dbReference>
<keyword evidence="2" id="KW-1185">Reference proteome</keyword>
<protein>
    <submittedName>
        <fullName evidence="1">Uncharacterized protein</fullName>
    </submittedName>
</protein>
<accession>A0A1Y3B2R6</accession>
<organism evidence="1 2">
    <name type="scientific">Euroglyphus maynei</name>
    <name type="common">Mayne's house dust mite</name>
    <dbReference type="NCBI Taxonomy" id="6958"/>
    <lineage>
        <taxon>Eukaryota</taxon>
        <taxon>Metazoa</taxon>
        <taxon>Ecdysozoa</taxon>
        <taxon>Arthropoda</taxon>
        <taxon>Chelicerata</taxon>
        <taxon>Arachnida</taxon>
        <taxon>Acari</taxon>
        <taxon>Acariformes</taxon>
        <taxon>Sarcoptiformes</taxon>
        <taxon>Astigmata</taxon>
        <taxon>Psoroptidia</taxon>
        <taxon>Analgoidea</taxon>
        <taxon>Pyroglyphidae</taxon>
        <taxon>Pyroglyphinae</taxon>
        <taxon>Euroglyphus</taxon>
    </lineage>
</organism>
<dbReference type="Proteomes" id="UP000194236">
    <property type="component" value="Unassembled WGS sequence"/>
</dbReference>
<gene>
    <name evidence="1" type="ORF">BLA29_011153</name>
</gene>
<name>A0A1Y3B2R6_EURMA</name>